<feature type="domain" description="Radical SAM core" evidence="7">
    <location>
        <begin position="2"/>
        <end position="224"/>
    </location>
</feature>
<dbReference type="SFLD" id="SFLDG01387">
    <property type="entry name" value="BtrN-like_SPASM_domain_contain"/>
    <property type="match status" value="1"/>
</dbReference>
<evidence type="ECO:0000256" key="6">
    <source>
        <dbReference type="ARBA" id="ARBA00023014"/>
    </source>
</evidence>
<reference evidence="9" key="1">
    <citation type="submission" date="2017-09" db="EMBL/GenBank/DDBJ databases">
        <authorList>
            <person name="Regsiter A."/>
            <person name="William W."/>
        </authorList>
    </citation>
    <scope>NUCLEOTIDE SEQUENCE [LARGE SCALE GENOMIC DNA]</scope>
    <source>
        <strain evidence="9">500-1</strain>
    </source>
</reference>
<dbReference type="SUPFAM" id="SSF102114">
    <property type="entry name" value="Radical SAM enzymes"/>
    <property type="match status" value="1"/>
</dbReference>
<dbReference type="CDD" id="cd01335">
    <property type="entry name" value="Radical_SAM"/>
    <property type="match status" value="1"/>
</dbReference>
<organism evidence="8 9">
    <name type="scientific">Pseudodesulfovibrio profundus</name>
    <dbReference type="NCBI Taxonomy" id="57320"/>
    <lineage>
        <taxon>Bacteria</taxon>
        <taxon>Pseudomonadati</taxon>
        <taxon>Thermodesulfobacteriota</taxon>
        <taxon>Desulfovibrionia</taxon>
        <taxon>Desulfovibrionales</taxon>
        <taxon>Desulfovibrionaceae</taxon>
    </lineage>
</organism>
<dbReference type="Gene3D" id="3.20.20.70">
    <property type="entry name" value="Aldolase class I"/>
    <property type="match status" value="1"/>
</dbReference>
<evidence type="ECO:0000256" key="5">
    <source>
        <dbReference type="ARBA" id="ARBA00023004"/>
    </source>
</evidence>
<dbReference type="EMBL" id="LT907975">
    <property type="protein sequence ID" value="SOB58764.1"/>
    <property type="molecule type" value="Genomic_DNA"/>
</dbReference>
<evidence type="ECO:0000259" key="7">
    <source>
        <dbReference type="PROSITE" id="PS51918"/>
    </source>
</evidence>
<keyword evidence="3" id="KW-0949">S-adenosyl-L-methionine</keyword>
<accession>A0A2C8F866</accession>
<keyword evidence="2" id="KW-0004">4Fe-4S</keyword>
<protein>
    <submittedName>
        <fullName evidence="8">Putative metalloenzyme radical SAM/SPASM domain maturase</fullName>
    </submittedName>
</protein>
<dbReference type="PROSITE" id="PS51918">
    <property type="entry name" value="RADICAL_SAM"/>
    <property type="match status" value="1"/>
</dbReference>
<dbReference type="GO" id="GO:0003824">
    <property type="term" value="F:catalytic activity"/>
    <property type="evidence" value="ECO:0007669"/>
    <property type="project" value="InterPro"/>
</dbReference>
<evidence type="ECO:0000313" key="9">
    <source>
        <dbReference type="Proteomes" id="UP000219215"/>
    </source>
</evidence>
<keyword evidence="5" id="KW-0408">Iron</keyword>
<evidence type="ECO:0000256" key="1">
    <source>
        <dbReference type="ARBA" id="ARBA00001966"/>
    </source>
</evidence>
<dbReference type="InterPro" id="IPR058240">
    <property type="entry name" value="rSAM_sf"/>
</dbReference>
<evidence type="ECO:0000256" key="3">
    <source>
        <dbReference type="ARBA" id="ARBA00022691"/>
    </source>
</evidence>
<dbReference type="InterPro" id="IPR034391">
    <property type="entry name" value="AdoMet-like_SPASM_containing"/>
</dbReference>
<dbReference type="InterPro" id="IPR007197">
    <property type="entry name" value="rSAM"/>
</dbReference>
<dbReference type="InterPro" id="IPR023885">
    <property type="entry name" value="4Fe4S-binding_SPASM_dom"/>
</dbReference>
<dbReference type="Proteomes" id="UP000219215">
    <property type="component" value="Chromosome DPRO"/>
</dbReference>
<dbReference type="InterPro" id="IPR013785">
    <property type="entry name" value="Aldolase_TIM"/>
</dbReference>
<gene>
    <name evidence="8" type="ORF">DPRO_1864</name>
</gene>
<keyword evidence="4" id="KW-0479">Metal-binding</keyword>
<dbReference type="RefSeq" id="WP_097011757.1">
    <property type="nucleotide sequence ID" value="NZ_LT907975.1"/>
</dbReference>
<dbReference type="InterPro" id="IPR050377">
    <property type="entry name" value="Radical_SAM_PqqE_MftC-like"/>
</dbReference>
<keyword evidence="9" id="KW-1185">Reference proteome</keyword>
<dbReference type="PANTHER" id="PTHR11228:SF7">
    <property type="entry name" value="PQQA PEPTIDE CYCLASE"/>
    <property type="match status" value="1"/>
</dbReference>
<dbReference type="KEGG" id="pprf:DPRO_1864"/>
<comment type="cofactor">
    <cofactor evidence="1">
        <name>[4Fe-4S] cluster</name>
        <dbReference type="ChEBI" id="CHEBI:49883"/>
    </cofactor>
</comment>
<dbReference type="CDD" id="cd21121">
    <property type="entry name" value="SPASM_Cmo-like"/>
    <property type="match status" value="1"/>
</dbReference>
<dbReference type="GO" id="GO:0051536">
    <property type="term" value="F:iron-sulfur cluster binding"/>
    <property type="evidence" value="ECO:0007669"/>
    <property type="project" value="UniProtKB-KW"/>
</dbReference>
<dbReference type="NCBIfam" id="TIGR04311">
    <property type="entry name" value="rSAM_Geo_metal"/>
    <property type="match status" value="1"/>
</dbReference>
<dbReference type="AlphaFoldDB" id="A0A2C8F866"/>
<proteinExistence type="predicted"/>
<evidence type="ECO:0000256" key="2">
    <source>
        <dbReference type="ARBA" id="ARBA00022485"/>
    </source>
</evidence>
<dbReference type="GO" id="GO:0046872">
    <property type="term" value="F:metal ion binding"/>
    <property type="evidence" value="ECO:0007669"/>
    <property type="project" value="UniProtKB-KW"/>
</dbReference>
<dbReference type="PANTHER" id="PTHR11228">
    <property type="entry name" value="RADICAL SAM DOMAIN PROTEIN"/>
    <property type="match status" value="1"/>
</dbReference>
<evidence type="ECO:0000256" key="4">
    <source>
        <dbReference type="ARBA" id="ARBA00022723"/>
    </source>
</evidence>
<name>A0A2C8F866_9BACT</name>
<dbReference type="InterPro" id="IPR027586">
    <property type="entry name" value="rSAM_metal_mat"/>
</dbReference>
<dbReference type="Pfam" id="PF13186">
    <property type="entry name" value="SPASM"/>
    <property type="match status" value="1"/>
</dbReference>
<dbReference type="OrthoDB" id="9772409at2"/>
<evidence type="ECO:0000313" key="8">
    <source>
        <dbReference type="EMBL" id="SOB58764.1"/>
    </source>
</evidence>
<sequence length="430" mass="48437">MTHYPSKLYVETTTRCNLRCSMCVKYAEGACIPEKDMSLDVFKQLEPAFPTLDTLLLNGIGEPLMTPRFPEMIRFAREHMRPEASIRFQTNGMLITESRAVELVESGVDTVCLSVDMVSEDGIFHGGESVDRISHVFEYFQRAAKSAGRSVTIGVEFVLMRENAQSLPRSIAWAAEHGAQFVLVTHMLPYTETTVDQELFNSNTEISMAEFMRWQAEADAAGFDLSEFFGLGWKFHKTPEQRELVRFVTSRQQAALAKNIPINLKSLLLWASPEKQAEQQWLASILAKAQQIAKDMGVDITLPPVAATYDRTCDFVEQGVAHITPDGDVRPCYFLWHEYSCYMDGGEKRITPKTFGNIMESSIVDIWNSAAYRTFRQEVLEYDYPYCSNCSVVPCSDVTGSGNPFQQDCYGLTIPCGHCLWCMGGVRCLL</sequence>
<dbReference type="SFLD" id="SFLDG01067">
    <property type="entry name" value="SPASM/twitch_domain_containing"/>
    <property type="match status" value="1"/>
</dbReference>
<dbReference type="Pfam" id="PF04055">
    <property type="entry name" value="Radical_SAM"/>
    <property type="match status" value="1"/>
</dbReference>
<keyword evidence="6" id="KW-0411">Iron-sulfur</keyword>
<dbReference type="SFLD" id="SFLDS00029">
    <property type="entry name" value="Radical_SAM"/>
    <property type="match status" value="1"/>
</dbReference>